<dbReference type="AlphaFoldDB" id="A0A2K0U4E7"/>
<dbReference type="EMBL" id="MTYI01000100">
    <property type="protein sequence ID" value="PNP52634.1"/>
    <property type="molecule type" value="Genomic_DNA"/>
</dbReference>
<comment type="caution">
    <text evidence="1">The sequence shown here is derived from an EMBL/GenBank/DDBJ whole genome shotgun (WGS) entry which is preliminary data.</text>
</comment>
<evidence type="ECO:0000313" key="1">
    <source>
        <dbReference type="EMBL" id="PNP52634.1"/>
    </source>
</evidence>
<dbReference type="OrthoDB" id="3183782at2759"/>
<evidence type="ECO:0000313" key="2">
    <source>
        <dbReference type="Proteomes" id="UP000236290"/>
    </source>
</evidence>
<dbReference type="Proteomes" id="UP000236290">
    <property type="component" value="Unassembled WGS sequence"/>
</dbReference>
<gene>
    <name evidence="1" type="ORF">THARTR1_06799</name>
</gene>
<organism evidence="1 2">
    <name type="scientific">Trichoderma harzianum</name>
    <name type="common">Hypocrea lixii</name>
    <dbReference type="NCBI Taxonomy" id="5544"/>
    <lineage>
        <taxon>Eukaryota</taxon>
        <taxon>Fungi</taxon>
        <taxon>Dikarya</taxon>
        <taxon>Ascomycota</taxon>
        <taxon>Pezizomycotina</taxon>
        <taxon>Sordariomycetes</taxon>
        <taxon>Hypocreomycetidae</taxon>
        <taxon>Hypocreales</taxon>
        <taxon>Hypocreaceae</taxon>
        <taxon>Trichoderma</taxon>
    </lineage>
</organism>
<protein>
    <recommendedName>
        <fullName evidence="3">EthD domain-containing protein</fullName>
    </recommendedName>
</protein>
<accession>A0A2K0U4E7</accession>
<proteinExistence type="predicted"/>
<reference evidence="1 2" key="1">
    <citation type="submission" date="2017-02" db="EMBL/GenBank/DDBJ databases">
        <title>Genomes of Trichoderma spp. with biocontrol activity.</title>
        <authorList>
            <person name="Gardiner D."/>
            <person name="Kazan K."/>
            <person name="Vos C."/>
            <person name="Harvey P."/>
        </authorList>
    </citation>
    <scope>NUCLEOTIDE SEQUENCE [LARGE SCALE GENOMIC DNA]</scope>
    <source>
        <strain evidence="1 2">Tr1</strain>
    </source>
</reference>
<sequence length="156" mass="17708">MSNGQILLKRNPIFNGKDNDFYASWENEHGQQALPWVLATGVTYYAQIHYIQSNDPNFSADEWDGALEYIVDPSASTVANNPSREAASAAYYKEQILVDVRRLFIGDAPSHSKHVPEGTVSGKKVVMIENGKVTRPIDERWVKLWQEYLDRYASTQ</sequence>
<name>A0A2K0U4E7_TRIHA</name>
<evidence type="ECO:0008006" key="3">
    <source>
        <dbReference type="Google" id="ProtNLM"/>
    </source>
</evidence>